<feature type="transmembrane region" description="Helical" evidence="3">
    <location>
        <begin position="477"/>
        <end position="499"/>
    </location>
</feature>
<comment type="similarity">
    <text evidence="1">Belongs to the HAK/KUP transporter (TC 2.A.72.3) family.</text>
</comment>
<dbReference type="InterPro" id="IPR053951">
    <property type="entry name" value="K_trans_N"/>
</dbReference>
<feature type="region of interest" description="Disordered" evidence="2">
    <location>
        <begin position="133"/>
        <end position="171"/>
    </location>
</feature>
<dbReference type="GO" id="GO:0016020">
    <property type="term" value="C:membrane"/>
    <property type="evidence" value="ECO:0007669"/>
    <property type="project" value="InterPro"/>
</dbReference>
<gene>
    <name evidence="5" type="ORF">AXG93_3891s1010</name>
</gene>
<dbReference type="AlphaFoldDB" id="A0A176WLF6"/>
<protein>
    <recommendedName>
        <fullName evidence="4">K+ potassium transporter integral membrane domain-containing protein</fullName>
    </recommendedName>
</protein>
<keyword evidence="3" id="KW-1133">Transmembrane helix</keyword>
<name>A0A176WLF6_MARPO</name>
<dbReference type="EMBL" id="LVLJ01000464">
    <property type="protein sequence ID" value="OAE33988.1"/>
    <property type="molecule type" value="Genomic_DNA"/>
</dbReference>
<evidence type="ECO:0000256" key="3">
    <source>
        <dbReference type="SAM" id="Phobius"/>
    </source>
</evidence>
<dbReference type="PANTHER" id="PTHR30540:SF109">
    <property type="entry name" value="POTASSIUM TRANSPORTER"/>
    <property type="match status" value="1"/>
</dbReference>
<feature type="domain" description="K+ potassium transporter integral membrane" evidence="4">
    <location>
        <begin position="206"/>
        <end position="521"/>
    </location>
</feature>
<accession>A0A176WLF6</accession>
<feature type="transmembrane region" description="Helical" evidence="3">
    <location>
        <begin position="240"/>
        <end position="261"/>
    </location>
</feature>
<feature type="transmembrane region" description="Helical" evidence="3">
    <location>
        <begin position="446"/>
        <end position="465"/>
    </location>
</feature>
<reference evidence="5" key="1">
    <citation type="submission" date="2016-03" db="EMBL/GenBank/DDBJ databases">
        <title>Mechanisms controlling the formation of the plant cell surface in tip-growing cells are functionally conserved among land plants.</title>
        <authorList>
            <person name="Honkanen S."/>
            <person name="Jones V.A."/>
            <person name="Morieri G."/>
            <person name="Champion C."/>
            <person name="Hetherington A.J."/>
            <person name="Kelly S."/>
            <person name="Saint-Marcoux D."/>
            <person name="Proust H."/>
            <person name="Prescott H."/>
            <person name="Dolan L."/>
        </authorList>
    </citation>
    <scope>NUCLEOTIDE SEQUENCE [LARGE SCALE GENOMIC DNA]</scope>
    <source>
        <tissue evidence="5">Whole gametophyte</tissue>
    </source>
</reference>
<feature type="transmembrane region" description="Helical" evidence="3">
    <location>
        <begin position="369"/>
        <end position="386"/>
    </location>
</feature>
<dbReference type="GO" id="GO:0015079">
    <property type="term" value="F:potassium ion transmembrane transporter activity"/>
    <property type="evidence" value="ECO:0007669"/>
    <property type="project" value="InterPro"/>
</dbReference>
<organism evidence="5 6">
    <name type="scientific">Marchantia polymorpha subsp. ruderalis</name>
    <dbReference type="NCBI Taxonomy" id="1480154"/>
    <lineage>
        <taxon>Eukaryota</taxon>
        <taxon>Viridiplantae</taxon>
        <taxon>Streptophyta</taxon>
        <taxon>Embryophyta</taxon>
        <taxon>Marchantiophyta</taxon>
        <taxon>Marchantiopsida</taxon>
        <taxon>Marchantiidae</taxon>
        <taxon>Marchantiales</taxon>
        <taxon>Marchantiaceae</taxon>
        <taxon>Marchantia</taxon>
    </lineage>
</organism>
<keyword evidence="6" id="KW-1185">Reference proteome</keyword>
<dbReference type="PANTHER" id="PTHR30540">
    <property type="entry name" value="OSMOTIC STRESS POTASSIUM TRANSPORTER"/>
    <property type="match status" value="1"/>
</dbReference>
<evidence type="ECO:0000256" key="2">
    <source>
        <dbReference type="SAM" id="MobiDB-lite"/>
    </source>
</evidence>
<keyword evidence="3" id="KW-0812">Transmembrane</keyword>
<proteinExistence type="inferred from homology"/>
<dbReference type="Pfam" id="PF02705">
    <property type="entry name" value="K_trans"/>
    <property type="match status" value="1"/>
</dbReference>
<dbReference type="Proteomes" id="UP000077202">
    <property type="component" value="Unassembled WGS sequence"/>
</dbReference>
<evidence type="ECO:0000256" key="1">
    <source>
        <dbReference type="ARBA" id="ARBA00008440"/>
    </source>
</evidence>
<feature type="compositionally biased region" description="Polar residues" evidence="2">
    <location>
        <begin position="143"/>
        <end position="162"/>
    </location>
</feature>
<evidence type="ECO:0000313" key="6">
    <source>
        <dbReference type="Proteomes" id="UP000077202"/>
    </source>
</evidence>
<keyword evidence="3" id="KW-0472">Membrane</keyword>
<dbReference type="InterPro" id="IPR003855">
    <property type="entry name" value="K+_transporter"/>
</dbReference>
<sequence>MSFLTSKADSNNPVLLREMDSYATPAESEDFFDSTLRPAQLKGGLCYPGFLRISQAVHGVSLRRVESMCRSLHTRADPTTFRSHALTRRNKVVQVGTPRPGSIEEASLQVGQQHQQQRHFGLEVVRSVHTAAVAGSSEKRSKSTANTPRVSFAGDNTSVGKSSIRKASSRSGLRRIDSLEAEASRVKSMETHHGNQNLPLSVTLTLAYQTIGVVYGDLGTSPLYVFASTFPDRVPSEKDILGALSLILYTFTLIPLIKYVFIVLRANDHGNGGTFALYSLVSRFARISVSPNQVPEDQEVSSYKLSTPTDSMKRSQKLKEALQNHRWLRTLIVTVAILGTCMVIGDGVLTPSISVLSAIQGIKVNQPSLDQNVIVVITCVILFALFNIQRFGTDKVGYLFSPVVLVWFISIALIGIYNIIKQDPSVFRALNPYHMYEYMSRNKKQGWISLGGIVLCVTGTEAMFADLGHFSVKSIQIAFTTLVYPCLVAAYTGQAAYLLKHPEDVSETFYNSIPGKLDSFSATAASFTSQAVENC</sequence>
<feature type="transmembrane region" description="Helical" evidence="3">
    <location>
        <begin position="398"/>
        <end position="420"/>
    </location>
</feature>
<feature type="transmembrane region" description="Helical" evidence="3">
    <location>
        <begin position="327"/>
        <end position="349"/>
    </location>
</feature>
<comment type="caution">
    <text evidence="5">The sequence shown here is derived from an EMBL/GenBank/DDBJ whole genome shotgun (WGS) entry which is preliminary data.</text>
</comment>
<evidence type="ECO:0000259" key="4">
    <source>
        <dbReference type="Pfam" id="PF02705"/>
    </source>
</evidence>
<evidence type="ECO:0000313" key="5">
    <source>
        <dbReference type="EMBL" id="OAE33988.1"/>
    </source>
</evidence>